<organism evidence="3 4">
    <name type="scientific">Herbiconiux daphne</name>
    <dbReference type="NCBI Taxonomy" id="2970914"/>
    <lineage>
        <taxon>Bacteria</taxon>
        <taxon>Bacillati</taxon>
        <taxon>Actinomycetota</taxon>
        <taxon>Actinomycetes</taxon>
        <taxon>Micrococcales</taxon>
        <taxon>Microbacteriaceae</taxon>
        <taxon>Herbiconiux</taxon>
    </lineage>
</organism>
<dbReference type="InterPro" id="IPR019920">
    <property type="entry name" value="F420-binding_dom_put"/>
</dbReference>
<keyword evidence="4" id="KW-1185">Reference proteome</keyword>
<dbReference type="InterPro" id="IPR012349">
    <property type="entry name" value="Split_barrel_FMN-bd"/>
</dbReference>
<feature type="domain" description="Pyridoxamine 5'-phosphate oxidase N-terminal" evidence="2">
    <location>
        <begin position="13"/>
        <end position="121"/>
    </location>
</feature>
<dbReference type="RefSeq" id="WP_259541145.1">
    <property type="nucleotide sequence ID" value="NZ_JANLCJ010000009.1"/>
</dbReference>
<name>A0ABT2H7G5_9MICO</name>
<evidence type="ECO:0000313" key="4">
    <source>
        <dbReference type="Proteomes" id="UP001165586"/>
    </source>
</evidence>
<comment type="caution">
    <text evidence="3">The sequence shown here is derived from an EMBL/GenBank/DDBJ whole genome shotgun (WGS) entry which is preliminary data.</text>
</comment>
<dbReference type="Gene3D" id="2.30.110.10">
    <property type="entry name" value="Electron Transport, Fmn-binding Protein, Chain A"/>
    <property type="match status" value="1"/>
</dbReference>
<evidence type="ECO:0000256" key="1">
    <source>
        <dbReference type="ARBA" id="ARBA00023002"/>
    </source>
</evidence>
<dbReference type="EMBL" id="JANLCJ010000009">
    <property type="protein sequence ID" value="MCS5735883.1"/>
    <property type="molecule type" value="Genomic_DNA"/>
</dbReference>
<proteinExistence type="predicted"/>
<dbReference type="PANTHER" id="PTHR35176">
    <property type="entry name" value="HEME OXYGENASE HI_0854-RELATED"/>
    <property type="match status" value="1"/>
</dbReference>
<dbReference type="Pfam" id="PF01243">
    <property type="entry name" value="PNPOx_N"/>
    <property type="match status" value="1"/>
</dbReference>
<keyword evidence="1" id="KW-0560">Oxidoreductase</keyword>
<accession>A0ABT2H7G5</accession>
<protein>
    <submittedName>
        <fullName evidence="3">PPOX class F420-dependent oxidoreductase</fullName>
    </submittedName>
</protein>
<evidence type="ECO:0000313" key="3">
    <source>
        <dbReference type="EMBL" id="MCS5735883.1"/>
    </source>
</evidence>
<dbReference type="PANTHER" id="PTHR35176:SF1">
    <property type="entry name" value="F420H(2)-DEPENDENT BILIVERDIN REDUCTASE"/>
    <property type="match status" value="1"/>
</dbReference>
<gene>
    <name evidence="3" type="ORF">N1032_19255</name>
</gene>
<dbReference type="InterPro" id="IPR011576">
    <property type="entry name" value="Pyridox_Oxase_N"/>
</dbReference>
<dbReference type="NCBIfam" id="TIGR03618">
    <property type="entry name" value="Rv1155_F420"/>
    <property type="match status" value="1"/>
</dbReference>
<dbReference type="Proteomes" id="UP001165586">
    <property type="component" value="Unassembled WGS sequence"/>
</dbReference>
<evidence type="ECO:0000259" key="2">
    <source>
        <dbReference type="Pfam" id="PF01243"/>
    </source>
</evidence>
<dbReference type="InterPro" id="IPR052019">
    <property type="entry name" value="F420H2_bilvrd_red/Heme_oxyg"/>
</dbReference>
<reference evidence="3" key="1">
    <citation type="submission" date="2022-08" db="EMBL/GenBank/DDBJ databases">
        <authorList>
            <person name="Deng Y."/>
            <person name="Han X.-F."/>
            <person name="Zhang Y.-Q."/>
        </authorList>
    </citation>
    <scope>NUCLEOTIDE SEQUENCE</scope>
    <source>
        <strain evidence="3">CPCC 203386</strain>
    </source>
</reference>
<sequence>MPAFTRLTPDGLQFVTDYHLATLTTLLADGSPHVVPVGFTFDGERVRIITNGPSQKVADVRRDPRVSVCQFEGARWLTLSGRARVLDDAPAVQDAVDRYAARYRQPRENPLRVVIEFEVTRAMASAGLLA</sequence>
<dbReference type="SUPFAM" id="SSF50475">
    <property type="entry name" value="FMN-binding split barrel"/>
    <property type="match status" value="1"/>
</dbReference>